<dbReference type="InterPro" id="IPR036271">
    <property type="entry name" value="Tet_transcr_reg_TetR-rel_C_sf"/>
</dbReference>
<evidence type="ECO:0000313" key="7">
    <source>
        <dbReference type="EMBL" id="MDP9835964.1"/>
    </source>
</evidence>
<reference evidence="7 8" key="1">
    <citation type="submission" date="2023-07" db="EMBL/GenBank/DDBJ databases">
        <title>Sorghum-associated microbial communities from plants grown in Nebraska, USA.</title>
        <authorList>
            <person name="Schachtman D."/>
        </authorList>
    </citation>
    <scope>NUCLEOTIDE SEQUENCE [LARGE SCALE GENOMIC DNA]</scope>
    <source>
        <strain evidence="7 8">DS1307</strain>
    </source>
</reference>
<keyword evidence="3" id="KW-0804">Transcription</keyword>
<dbReference type="Proteomes" id="UP001241472">
    <property type="component" value="Unassembled WGS sequence"/>
</dbReference>
<dbReference type="RefSeq" id="WP_306831138.1">
    <property type="nucleotide sequence ID" value="NZ_JAUSRF010000002.1"/>
</dbReference>
<comment type="caution">
    <text evidence="7">The sequence shown here is derived from an EMBL/GenBank/DDBJ whole genome shotgun (WGS) entry which is preliminary data.</text>
</comment>
<keyword evidence="2 4" id="KW-0238">DNA-binding</keyword>
<organism evidence="7 8">
    <name type="scientific">Neorhizobium huautlense</name>
    <dbReference type="NCBI Taxonomy" id="67774"/>
    <lineage>
        <taxon>Bacteria</taxon>
        <taxon>Pseudomonadati</taxon>
        <taxon>Pseudomonadota</taxon>
        <taxon>Alphaproteobacteria</taxon>
        <taxon>Hyphomicrobiales</taxon>
        <taxon>Rhizobiaceae</taxon>
        <taxon>Rhizobium/Agrobacterium group</taxon>
        <taxon>Neorhizobium</taxon>
    </lineage>
</organism>
<dbReference type="Pfam" id="PF00440">
    <property type="entry name" value="TetR_N"/>
    <property type="match status" value="1"/>
</dbReference>
<evidence type="ECO:0000256" key="4">
    <source>
        <dbReference type="PROSITE-ProRule" id="PRU00335"/>
    </source>
</evidence>
<dbReference type="Gene3D" id="1.10.357.10">
    <property type="entry name" value="Tetracycline Repressor, domain 2"/>
    <property type="match status" value="1"/>
</dbReference>
<dbReference type="EMBL" id="JAUSRF010000002">
    <property type="protein sequence ID" value="MDP9835964.1"/>
    <property type="molecule type" value="Genomic_DNA"/>
</dbReference>
<keyword evidence="8" id="KW-1185">Reference proteome</keyword>
<evidence type="ECO:0000259" key="6">
    <source>
        <dbReference type="PROSITE" id="PS50977"/>
    </source>
</evidence>
<dbReference type="PRINTS" id="PR00455">
    <property type="entry name" value="HTHTETR"/>
</dbReference>
<feature type="DNA-binding region" description="H-T-H motif" evidence="4">
    <location>
        <begin position="49"/>
        <end position="68"/>
    </location>
</feature>
<evidence type="ECO:0000256" key="5">
    <source>
        <dbReference type="SAM" id="MobiDB-lite"/>
    </source>
</evidence>
<dbReference type="Pfam" id="PF17935">
    <property type="entry name" value="TetR_C_27"/>
    <property type="match status" value="1"/>
</dbReference>
<protein>
    <submittedName>
        <fullName evidence="7">AcrR family transcriptional regulator</fullName>
    </submittedName>
</protein>
<dbReference type="InterPro" id="IPR041478">
    <property type="entry name" value="TetR_C_27"/>
</dbReference>
<accession>A0ABT9PNC9</accession>
<dbReference type="PANTHER" id="PTHR30055:SF151">
    <property type="entry name" value="TRANSCRIPTIONAL REGULATORY PROTEIN"/>
    <property type="match status" value="1"/>
</dbReference>
<dbReference type="InterPro" id="IPR009057">
    <property type="entry name" value="Homeodomain-like_sf"/>
</dbReference>
<feature type="region of interest" description="Disordered" evidence="5">
    <location>
        <begin position="1"/>
        <end position="23"/>
    </location>
</feature>
<gene>
    <name evidence="7" type="ORF">J2T09_000706</name>
</gene>
<evidence type="ECO:0000256" key="2">
    <source>
        <dbReference type="ARBA" id="ARBA00023125"/>
    </source>
</evidence>
<evidence type="ECO:0000256" key="3">
    <source>
        <dbReference type="ARBA" id="ARBA00023163"/>
    </source>
</evidence>
<dbReference type="InterPro" id="IPR001647">
    <property type="entry name" value="HTH_TetR"/>
</dbReference>
<keyword evidence="1" id="KW-0805">Transcription regulation</keyword>
<evidence type="ECO:0000256" key="1">
    <source>
        <dbReference type="ARBA" id="ARBA00023015"/>
    </source>
</evidence>
<dbReference type="PANTHER" id="PTHR30055">
    <property type="entry name" value="HTH-TYPE TRANSCRIPTIONAL REGULATOR RUTR"/>
    <property type="match status" value="1"/>
</dbReference>
<dbReference type="PROSITE" id="PS50977">
    <property type="entry name" value="HTH_TETR_2"/>
    <property type="match status" value="1"/>
</dbReference>
<proteinExistence type="predicted"/>
<name>A0ABT9PNC9_9HYPH</name>
<dbReference type="SUPFAM" id="SSF46689">
    <property type="entry name" value="Homeodomain-like"/>
    <property type="match status" value="1"/>
</dbReference>
<dbReference type="SUPFAM" id="SSF48498">
    <property type="entry name" value="Tetracyclin repressor-like, C-terminal domain"/>
    <property type="match status" value="1"/>
</dbReference>
<sequence length="213" mass="23774">MSDSLQAGHAVANAQAGPSHAGDVRSENITRILDTAERLFRHYGYTKTNVADIAKELGMSPANIYRFFASKAEIHQALARRMLAASYDLAVANVRSGKTAAEGLRLYALGQHRMTLETMLHENKVHEMVVVAIEQQWKVIEEHIERIRVLVAELIDQGIKAGEFRQQDVEIASDCFMQATVSLCHPQIIADCLAERRHATPEDLVEFAVRALR</sequence>
<dbReference type="InterPro" id="IPR050109">
    <property type="entry name" value="HTH-type_TetR-like_transc_reg"/>
</dbReference>
<feature type="domain" description="HTH tetR-type" evidence="6">
    <location>
        <begin position="26"/>
        <end position="86"/>
    </location>
</feature>
<evidence type="ECO:0000313" key="8">
    <source>
        <dbReference type="Proteomes" id="UP001241472"/>
    </source>
</evidence>